<comment type="caution">
    <text evidence="2">The sequence shown here is derived from an EMBL/GenBank/DDBJ whole genome shotgun (WGS) entry which is preliminary data.</text>
</comment>
<name>A0AAD7S5H1_9TELE</name>
<organism evidence="2 3">
    <name type="scientific">Aldrovandia affinis</name>
    <dbReference type="NCBI Taxonomy" id="143900"/>
    <lineage>
        <taxon>Eukaryota</taxon>
        <taxon>Metazoa</taxon>
        <taxon>Chordata</taxon>
        <taxon>Craniata</taxon>
        <taxon>Vertebrata</taxon>
        <taxon>Euteleostomi</taxon>
        <taxon>Actinopterygii</taxon>
        <taxon>Neopterygii</taxon>
        <taxon>Teleostei</taxon>
        <taxon>Notacanthiformes</taxon>
        <taxon>Halosauridae</taxon>
        <taxon>Aldrovandia</taxon>
    </lineage>
</organism>
<evidence type="ECO:0000256" key="1">
    <source>
        <dbReference type="SAM" id="MobiDB-lite"/>
    </source>
</evidence>
<dbReference type="PANTHER" id="PTHR36296:SF1">
    <property type="entry name" value="CHROMOSOME 2 OPEN READING FRAME 80"/>
    <property type="match status" value="1"/>
</dbReference>
<accession>A0AAD7S5H1</accession>
<dbReference type="EMBL" id="JAINUG010000107">
    <property type="protein sequence ID" value="KAJ8396290.1"/>
    <property type="molecule type" value="Genomic_DNA"/>
</dbReference>
<sequence length="209" mass="23147">MRRLKRDLQALLGDYIGQRLRENRFDPKGKKVSTLLDELAHYDLAISVALWWLDKDNGHDAIESDLIGISSPGYGQYPNHLEREAMILSTFAGMVVNSLPVEDVLSLYSCKPSASYPQEHTKSAIVHPFRLSYHPFAMLKAYKAAAHSRRHSQCLQRWRSGQCKAGATGQSTSVQSSSGSSSQPSLSASGDSLRDATEQYEGSEESLQD</sequence>
<dbReference type="AlphaFoldDB" id="A0AAD7S5H1"/>
<dbReference type="PANTHER" id="PTHR36296">
    <property type="entry name" value="GAMMA-CRYSTALLIN A"/>
    <property type="match status" value="1"/>
</dbReference>
<dbReference type="Proteomes" id="UP001221898">
    <property type="component" value="Unassembled WGS sequence"/>
</dbReference>
<reference evidence="2" key="1">
    <citation type="journal article" date="2023" name="Science">
        <title>Genome structures resolve the early diversification of teleost fishes.</title>
        <authorList>
            <person name="Parey E."/>
            <person name="Louis A."/>
            <person name="Montfort J."/>
            <person name="Bouchez O."/>
            <person name="Roques C."/>
            <person name="Iampietro C."/>
            <person name="Lluch J."/>
            <person name="Castinel A."/>
            <person name="Donnadieu C."/>
            <person name="Desvignes T."/>
            <person name="Floi Bucao C."/>
            <person name="Jouanno E."/>
            <person name="Wen M."/>
            <person name="Mejri S."/>
            <person name="Dirks R."/>
            <person name="Jansen H."/>
            <person name="Henkel C."/>
            <person name="Chen W.J."/>
            <person name="Zahm M."/>
            <person name="Cabau C."/>
            <person name="Klopp C."/>
            <person name="Thompson A.W."/>
            <person name="Robinson-Rechavi M."/>
            <person name="Braasch I."/>
            <person name="Lecointre G."/>
            <person name="Bobe J."/>
            <person name="Postlethwait J.H."/>
            <person name="Berthelot C."/>
            <person name="Roest Crollius H."/>
            <person name="Guiguen Y."/>
        </authorList>
    </citation>
    <scope>NUCLEOTIDE SEQUENCE</scope>
    <source>
        <strain evidence="2">NC1722</strain>
    </source>
</reference>
<proteinExistence type="predicted"/>
<dbReference type="Pfam" id="PF17718">
    <property type="entry name" value="DUF5563"/>
    <property type="match status" value="1"/>
</dbReference>
<dbReference type="InterPro" id="IPR038776">
    <property type="entry name" value="C2orf80"/>
</dbReference>
<protein>
    <submittedName>
        <fullName evidence="2">Uncharacterized protein</fullName>
    </submittedName>
</protein>
<feature type="compositionally biased region" description="Low complexity" evidence="1">
    <location>
        <begin position="169"/>
        <end position="191"/>
    </location>
</feature>
<keyword evidence="3" id="KW-1185">Reference proteome</keyword>
<gene>
    <name evidence="2" type="ORF">AAFF_G00018670</name>
</gene>
<feature type="region of interest" description="Disordered" evidence="1">
    <location>
        <begin position="165"/>
        <end position="209"/>
    </location>
</feature>
<evidence type="ECO:0000313" key="2">
    <source>
        <dbReference type="EMBL" id="KAJ8396290.1"/>
    </source>
</evidence>
<evidence type="ECO:0000313" key="3">
    <source>
        <dbReference type="Proteomes" id="UP001221898"/>
    </source>
</evidence>